<dbReference type="Proteomes" id="UP000680038">
    <property type="component" value="Unassembled WGS sequence"/>
</dbReference>
<comment type="caution">
    <text evidence="1">The sequence shown here is derived from an EMBL/GenBank/DDBJ whole genome shotgun (WGS) entry which is preliminary data.</text>
</comment>
<proteinExistence type="predicted"/>
<evidence type="ECO:0000313" key="2">
    <source>
        <dbReference type="Proteomes" id="UP000680038"/>
    </source>
</evidence>
<reference evidence="1" key="1">
    <citation type="submission" date="2021-04" db="EMBL/GenBank/DDBJ databases">
        <authorList>
            <person name="Rodrigo-Torres L."/>
            <person name="Arahal R. D."/>
            <person name="Lucena T."/>
        </authorList>
    </citation>
    <scope>NUCLEOTIDE SEQUENCE</scope>
    <source>
        <strain evidence="1">CECT 9275</strain>
    </source>
</reference>
<gene>
    <name evidence="1" type="ORF">DYBT9275_02857</name>
</gene>
<sequence length="44" mass="5281">MTAIDKDFQLAYNWTRKHQSFNNIKSYFASILGLSKRRLYHEST</sequence>
<organism evidence="1 2">
    <name type="scientific">Dyadobacter helix</name>
    <dbReference type="NCBI Taxonomy" id="2822344"/>
    <lineage>
        <taxon>Bacteria</taxon>
        <taxon>Pseudomonadati</taxon>
        <taxon>Bacteroidota</taxon>
        <taxon>Cytophagia</taxon>
        <taxon>Cytophagales</taxon>
        <taxon>Spirosomataceae</taxon>
        <taxon>Dyadobacter</taxon>
    </lineage>
</organism>
<name>A0A916NLQ9_9BACT</name>
<evidence type="ECO:0000313" key="1">
    <source>
        <dbReference type="EMBL" id="CAG5002282.1"/>
    </source>
</evidence>
<dbReference type="EMBL" id="CAJRAF010000002">
    <property type="protein sequence ID" value="CAG5002282.1"/>
    <property type="molecule type" value="Genomic_DNA"/>
</dbReference>
<protein>
    <submittedName>
        <fullName evidence="1">Uncharacterized protein</fullName>
    </submittedName>
</protein>
<keyword evidence="2" id="KW-1185">Reference proteome</keyword>
<dbReference type="AlphaFoldDB" id="A0A916NLQ9"/>
<accession>A0A916NLQ9</accession>